<proteinExistence type="predicted"/>
<dbReference type="Proteomes" id="UP000694863">
    <property type="component" value="Unplaced"/>
</dbReference>
<accession>A0AC55D4M5</accession>
<reference evidence="2" key="1">
    <citation type="submission" date="2025-08" db="UniProtKB">
        <authorList>
            <consortium name="RefSeq"/>
        </authorList>
    </citation>
    <scope>IDENTIFICATION</scope>
</reference>
<sequence>MPRGQKSKRRAREKRQQARGQSQAAQGAQATTMEEEGPSSPSAVLGDTPQRSSLEGVLQEPKEATTPASAVLSNRSDVDAKVQDEESPSPAQGPSSTEKPNKDLTGKICMLLLFLVDKYNMKEPIMKAEMLKVVSKKFQKHFPEILSEAAERIKLFFGLELREAKSRCNAYELFGMVDVTKRNNLNGGLQLPIKSLLMTVLGVIFVNGNRASEESIWKFLNMLGIYAGSMKDIFGEPRKLLVFDFVLSRYLQYQQVRKSRPPRYEFLWGPRACAETTKMRVLEFLAMLKGVNPWDFPGPYEEALRDEKRRARR</sequence>
<name>A0AC55D4M5_ECHTE</name>
<evidence type="ECO:0000313" key="2">
    <source>
        <dbReference type="RefSeq" id="XP_045146698.1"/>
    </source>
</evidence>
<gene>
    <name evidence="2" type="primary">LOC123521744</name>
</gene>
<keyword evidence="1" id="KW-1185">Reference proteome</keyword>
<dbReference type="RefSeq" id="XP_045146698.1">
    <property type="nucleotide sequence ID" value="XM_045290763.1"/>
</dbReference>
<organism evidence="1 2">
    <name type="scientific">Echinops telfairi</name>
    <name type="common">Lesser hedgehog tenrec</name>
    <dbReference type="NCBI Taxonomy" id="9371"/>
    <lineage>
        <taxon>Eukaryota</taxon>
        <taxon>Metazoa</taxon>
        <taxon>Chordata</taxon>
        <taxon>Craniata</taxon>
        <taxon>Vertebrata</taxon>
        <taxon>Euteleostomi</taxon>
        <taxon>Mammalia</taxon>
        <taxon>Eutheria</taxon>
        <taxon>Afrotheria</taxon>
        <taxon>Tenrecidae</taxon>
        <taxon>Tenrecinae</taxon>
        <taxon>Echinops</taxon>
    </lineage>
</organism>
<evidence type="ECO:0000313" key="1">
    <source>
        <dbReference type="Proteomes" id="UP000694863"/>
    </source>
</evidence>
<protein>
    <submittedName>
        <fullName evidence="2">Melanoma-associated antigen B1-like</fullName>
    </submittedName>
</protein>